<feature type="region of interest" description="Disordered" evidence="15">
    <location>
        <begin position="1487"/>
        <end position="1520"/>
    </location>
</feature>
<dbReference type="PROSITE" id="PS51186">
    <property type="entry name" value="GNAT"/>
    <property type="match status" value="1"/>
</dbReference>
<feature type="compositionally biased region" description="Basic and acidic residues" evidence="15">
    <location>
        <begin position="1504"/>
        <end position="1514"/>
    </location>
</feature>
<dbReference type="Pfam" id="PF18912">
    <property type="entry name" value="DZR_2"/>
    <property type="match status" value="1"/>
</dbReference>
<dbReference type="PROSITE" id="PS01227">
    <property type="entry name" value="UPF0012"/>
    <property type="match status" value="1"/>
</dbReference>
<dbReference type="InterPro" id="IPR011900">
    <property type="entry name" value="GRX_bact"/>
</dbReference>
<dbReference type="SUPFAM" id="SSF52833">
    <property type="entry name" value="Thioredoxin-like"/>
    <property type="match status" value="1"/>
</dbReference>
<comment type="catalytic activity">
    <reaction evidence="14">
        <text>[GlcNAc-(1-&gt;4)-Mur2Ac(oyl-L-Ala-gamma-D-Glu-L-Lys-D-Ala-D-Ala)](n)-di-trans,octa-cis-undecaprenyl diphosphate + beta-D-GlcNAc-(1-&gt;4)-Mur2Ac(oyl-L-Ala-gamma-D-Glu-L-Lys-D-Ala-D-Ala)-di-trans,octa-cis-undecaprenyl diphosphate = [GlcNAc-(1-&gt;4)-Mur2Ac(oyl-L-Ala-gamma-D-Glu-L-Lys-D-Ala-D-Ala)](n+1)-di-trans,octa-cis-undecaprenyl diphosphate + di-trans,octa-cis-undecaprenyl diphosphate + H(+)</text>
        <dbReference type="Rhea" id="RHEA:23708"/>
        <dbReference type="Rhea" id="RHEA-COMP:9602"/>
        <dbReference type="Rhea" id="RHEA-COMP:9603"/>
        <dbReference type="ChEBI" id="CHEBI:15378"/>
        <dbReference type="ChEBI" id="CHEBI:58405"/>
        <dbReference type="ChEBI" id="CHEBI:60033"/>
        <dbReference type="ChEBI" id="CHEBI:78435"/>
        <dbReference type="EC" id="2.4.99.28"/>
    </reaction>
</comment>
<keyword evidence="2" id="KW-0813">Transport</keyword>
<dbReference type="InterPro" id="IPR012338">
    <property type="entry name" value="Beta-lactam/transpept-like"/>
</dbReference>
<evidence type="ECO:0000256" key="16">
    <source>
        <dbReference type="SAM" id="Phobius"/>
    </source>
</evidence>
<evidence type="ECO:0000256" key="1">
    <source>
        <dbReference type="ARBA" id="ARBA00007787"/>
    </source>
</evidence>
<evidence type="ECO:0000313" key="20">
    <source>
        <dbReference type="EMBL" id="CAK9077738.1"/>
    </source>
</evidence>
<feature type="region of interest" description="Disordered" evidence="15">
    <location>
        <begin position="2261"/>
        <end position="2285"/>
    </location>
</feature>
<dbReference type="InterPro" id="IPR016181">
    <property type="entry name" value="Acyl_CoA_acyltransferase"/>
</dbReference>
<dbReference type="InterPro" id="IPR001110">
    <property type="entry name" value="UPF0012_CS"/>
</dbReference>
<dbReference type="Gene3D" id="3.60.110.10">
    <property type="entry name" value="Carbon-nitrogen hydrolase"/>
    <property type="match status" value="1"/>
</dbReference>
<dbReference type="PROSITE" id="PS51354">
    <property type="entry name" value="GLUTAREDOXIN_2"/>
    <property type="match status" value="1"/>
</dbReference>
<dbReference type="NCBIfam" id="TIGR02181">
    <property type="entry name" value="GRX_bact"/>
    <property type="match status" value="1"/>
</dbReference>
<dbReference type="CDD" id="cd06223">
    <property type="entry name" value="PRTases_typeI"/>
    <property type="match status" value="1"/>
</dbReference>
<dbReference type="SUPFAM" id="SSF56601">
    <property type="entry name" value="beta-lactamase/transpeptidase-like"/>
    <property type="match status" value="1"/>
</dbReference>
<dbReference type="PROSITE" id="PS00893">
    <property type="entry name" value="NUDIX_BOX"/>
    <property type="match status" value="1"/>
</dbReference>
<dbReference type="InterPro" id="IPR020476">
    <property type="entry name" value="Nudix_hydrolase"/>
</dbReference>
<keyword evidence="16" id="KW-0472">Membrane</keyword>
<dbReference type="PRINTS" id="PR00160">
    <property type="entry name" value="GLUTAREDOXIN"/>
</dbReference>
<dbReference type="InterPro" id="IPR000836">
    <property type="entry name" value="PRTase_dom"/>
</dbReference>
<feature type="region of interest" description="Disordered" evidence="15">
    <location>
        <begin position="991"/>
        <end position="1060"/>
    </location>
</feature>
<evidence type="ECO:0000256" key="11">
    <source>
        <dbReference type="ARBA" id="ARBA00023268"/>
    </source>
</evidence>
<dbReference type="SUPFAM" id="SSF55729">
    <property type="entry name" value="Acyl-CoA N-acyltransferases (Nat)"/>
    <property type="match status" value="1"/>
</dbReference>
<dbReference type="InterPro" id="IPR015797">
    <property type="entry name" value="NUDIX_hydrolase-like_dom_sf"/>
</dbReference>
<dbReference type="CDD" id="cd03418">
    <property type="entry name" value="GRX_GRXb_1_3_like"/>
    <property type="match status" value="1"/>
</dbReference>
<dbReference type="SUPFAM" id="SSF53271">
    <property type="entry name" value="PRTase-like"/>
    <property type="match status" value="1"/>
</dbReference>
<keyword evidence="12" id="KW-0676">Redox-active center</keyword>
<evidence type="ECO:0000259" key="17">
    <source>
        <dbReference type="PROSITE" id="PS50263"/>
    </source>
</evidence>
<dbReference type="Gene3D" id="3.40.710.10">
    <property type="entry name" value="DD-peptidase/beta-lactamase superfamily"/>
    <property type="match status" value="1"/>
</dbReference>
<dbReference type="InterPro" id="IPR036526">
    <property type="entry name" value="C-N_Hydrolase_sf"/>
</dbReference>
<keyword evidence="11" id="KW-0511">Multifunctional enzyme</keyword>
<dbReference type="CDD" id="cd04301">
    <property type="entry name" value="NAT_SF"/>
    <property type="match status" value="1"/>
</dbReference>
<keyword evidence="4" id="KW-0645">Protease</keyword>
<dbReference type="Pfam" id="PF00196">
    <property type="entry name" value="GerE"/>
    <property type="match status" value="1"/>
</dbReference>
<dbReference type="InterPro" id="IPR020084">
    <property type="entry name" value="NUDIX_hydrolase_CS"/>
</dbReference>
<dbReference type="Pfam" id="PF00912">
    <property type="entry name" value="Transgly"/>
    <property type="match status" value="1"/>
</dbReference>
<dbReference type="PROSITE" id="PS50263">
    <property type="entry name" value="CN_HYDROLASE"/>
    <property type="match status" value="1"/>
</dbReference>
<comment type="caution">
    <text evidence="20">The sequence shown here is derived from an EMBL/GenBank/DDBJ whole genome shotgun (WGS) entry which is preliminary data.</text>
</comment>
<reference evidence="20 21" key="1">
    <citation type="submission" date="2024-02" db="EMBL/GenBank/DDBJ databases">
        <authorList>
            <person name="Chen Y."/>
            <person name="Shah S."/>
            <person name="Dougan E. K."/>
            <person name="Thang M."/>
            <person name="Chan C."/>
        </authorList>
    </citation>
    <scope>NUCLEOTIDE SEQUENCE [LARGE SCALE GENOMIC DNA]</scope>
</reference>
<dbReference type="Pfam" id="PF00795">
    <property type="entry name" value="CN_hydrolase"/>
    <property type="match status" value="1"/>
</dbReference>
<dbReference type="Gene3D" id="3.40.30.10">
    <property type="entry name" value="Glutaredoxin"/>
    <property type="match status" value="1"/>
</dbReference>
<dbReference type="EC" id="2.4.99.28" evidence="13"/>
<keyword evidence="21" id="KW-1185">Reference proteome</keyword>
<keyword evidence="5" id="KW-0479">Metal-binding</keyword>
<feature type="region of interest" description="Disordered" evidence="15">
    <location>
        <begin position="824"/>
        <end position="852"/>
    </location>
</feature>
<feature type="compositionally biased region" description="Basic residues" evidence="15">
    <location>
        <begin position="839"/>
        <end position="852"/>
    </location>
</feature>
<feature type="compositionally biased region" description="Basic residues" evidence="15">
    <location>
        <begin position="1043"/>
        <end position="1056"/>
    </location>
</feature>
<feature type="transmembrane region" description="Helical" evidence="16">
    <location>
        <begin position="14"/>
        <end position="32"/>
    </location>
</feature>
<dbReference type="PRINTS" id="PR00502">
    <property type="entry name" value="NUDIXFAMILY"/>
</dbReference>
<dbReference type="Gene3D" id="3.40.50.2020">
    <property type="match status" value="1"/>
</dbReference>
<dbReference type="InterPro" id="IPR036388">
    <property type="entry name" value="WH-like_DNA-bd_sf"/>
</dbReference>
<keyword evidence="10" id="KW-0234">DNA repair</keyword>
<dbReference type="Gene3D" id="3.40.630.30">
    <property type="match status" value="1"/>
</dbReference>
<dbReference type="PROSITE" id="PS51462">
    <property type="entry name" value="NUDIX"/>
    <property type="match status" value="1"/>
</dbReference>
<dbReference type="InterPro" id="IPR045254">
    <property type="entry name" value="Nit1/2_C-N_Hydrolase"/>
</dbReference>
<comment type="similarity">
    <text evidence="1">Belongs to the glutaredoxin family.</text>
</comment>
<dbReference type="InterPro" id="IPR001264">
    <property type="entry name" value="Glyco_trans_51"/>
</dbReference>
<feature type="domain" description="Nudix hydrolase" evidence="19">
    <location>
        <begin position="1080"/>
        <end position="1227"/>
    </location>
</feature>
<evidence type="ECO:0000256" key="10">
    <source>
        <dbReference type="ARBA" id="ARBA00023204"/>
    </source>
</evidence>
<evidence type="ECO:0000259" key="19">
    <source>
        <dbReference type="PROSITE" id="PS51462"/>
    </source>
</evidence>
<evidence type="ECO:0000256" key="5">
    <source>
        <dbReference type="ARBA" id="ARBA00022723"/>
    </source>
</evidence>
<evidence type="ECO:0000256" key="9">
    <source>
        <dbReference type="ARBA" id="ARBA00023157"/>
    </source>
</evidence>
<dbReference type="InterPro" id="IPR000182">
    <property type="entry name" value="GNAT_dom"/>
</dbReference>
<evidence type="ECO:0000256" key="2">
    <source>
        <dbReference type="ARBA" id="ARBA00022448"/>
    </source>
</evidence>
<dbReference type="InterPro" id="IPR023346">
    <property type="entry name" value="Lysozyme-like_dom_sf"/>
</dbReference>
<protein>
    <recommendedName>
        <fullName evidence="13">peptidoglycan glycosyltransferase</fullName>
        <ecNumber evidence="13">2.4.99.28</ecNumber>
    </recommendedName>
</protein>
<dbReference type="InterPro" id="IPR000086">
    <property type="entry name" value="NUDIX_hydrolase_dom"/>
</dbReference>
<dbReference type="PANTHER" id="PTHR23088:SF27">
    <property type="entry name" value="DEAMINATED GLUTATHIONE AMIDASE"/>
    <property type="match status" value="1"/>
</dbReference>
<evidence type="ECO:0000256" key="14">
    <source>
        <dbReference type="ARBA" id="ARBA00049902"/>
    </source>
</evidence>
<accession>A0ABP0PQM0</accession>
<dbReference type="SUPFAM" id="SSF55811">
    <property type="entry name" value="Nudix"/>
    <property type="match status" value="1"/>
</dbReference>
<dbReference type="SMART" id="SM00421">
    <property type="entry name" value="HTH_LUXR"/>
    <property type="match status" value="1"/>
</dbReference>
<keyword evidence="8" id="KW-0249">Electron transport</keyword>
<dbReference type="PANTHER" id="PTHR23088">
    <property type="entry name" value="NITRILASE-RELATED"/>
    <property type="match status" value="1"/>
</dbReference>
<dbReference type="InterPro" id="IPR029119">
    <property type="entry name" value="MutY_C"/>
</dbReference>
<sequence length="2429" mass="267389">MLFVFRLLAQVRELVIAIPMRLAGLFGEWIAFNPRLGPLRYVAVAAAAYVAFALILVFVFAPLRGIAGQYMHGEKLRYDAERWLATAIYDASGSFAGTFDARLDSQRDVNFTDAAIEVGAYTANPDHKSIPVREVPRHYWRCLRHHEDRHLGTWRNPFGIDLTGVLKIPYSSLKRSIALGRPSIGVGGSTLPMQLVRVIYNTPPHAGESASEKLRRKLSEWWLAPVVYRELTRDGDMARLEQWAANHLWLAQRTGGAPLHGVEITSRVVFGKDAHELSVAEQFVLASAVNQPIILLPGSDRLNTVRLDRWRFITEVRARLCAEALVRDEDLKRDVLFELIAMAGGPPDPKVKPKLQAALDSFAPEHARRAEANPVVRANVLMPAARFGLREEMKQRYGFGWRDRVRGVTTTFDAAANLAFRARIKARLADIDARVRKKLYPAYTLDPDRVDADRRLPDITVVAAKASGEIVRYFEAGETAPYFGASVARSAESGHYDPARDPRMIASIGKIVAAIAIANSGRDSTGSLYVNTQAPTRGLETCARGNGRFGRRAEVVFACSLNAPLLNRAALAGQSRMQNLIDRLGFTMPPPDVYGEGTPPSTAAVLGQISGAPRRVHHMASVVLASLMKRGQHPVREPTLVKRYDFTRIDEAEDAAEQKIIVPDELIERAATPLLRNLLSAPLCYRANGRSIGTLKSLASWCAARRKDLRLHFAKTGTQVTTDPNATVDVWTTGGLQFTNGAAYSYVVLVGTGSGSEPWANKIHASDVAAPLLEILLSDLAADAHEHAKTSLLPKPEPTTPAHTVAERATPAEIVGRACTRGAKEQPLAGREGAALGRERKRQRDRRRRAVGVKRKRGQNLLVCEAELSLDGTDDACIGLMRHEVVDIAGPDARAAERRLRGVRHHADRLCEDRAPVVHVHERSLGREPVSERAPAAAGRNLDQVVGRTVRREMDALHAGCRPIRGHEQRRARAVPEQNRAHRVIEVEPPRKDVGCDHERGRSRPPHEPVREGERIEKPAAGPGHVDGACTRGAEAVRDERRGRRQHVIRRRRGKHHEADRAPVERRIPVRRAAQPVSTPSRASISAFVTRPNHPMTKPILLVAAAALVDSDNRVLLSKRPEGKQFAGLWEFPGGKVDAGETPEEALIRELDEELGIEVCDTCLAPFTFASHPYREFHLVMPLFLCRNWEGDVIAREGQELSWVRARRLADYPMPPADALDLPNGGVWRPATEGDLAAIVSIADVVHVNYPEDTATIADRLRLYPPGCAVLELNGKPAGYTLTHPWLYGDPPALNTPLGTLPARPTTFYIHDLALLPETRGTGAGGAIANTIAEHARETGHDNVSLVAVNSSVPFWSRAGFEVVHEPALAAKLMTYDAEVAHVGKWRDARRGSAENLGLRGKPGFAELGERAPAQKRRQEQSVGFERAPDLDKRPRQVVREMQRERRNGEIERRIGERQRIERRLHARTRSLREQLRRGVERHQRLDVGKGQDRAPEHAMVGAEVERDRERAPDDSEPFGQVFGRAFEEKIMRPGRPGHAVATLGKERAVEKGAEATARRRAAWEGRNVSEPGLDEDADLQPQPYRPATVVRRALARLADVVMPPVCLVCRTPVGGHDALCSSCWRDVDFIRPPVCDRLGLPMPFDTAPFDDGAPMISAAAAADPPPYARARAVAAYSGAMRALVHGLKFHDRHDVRRLLGRWLVEAGAALIEDADVVVPVPLARRRLLLRRFNQAATLSQEVARLTGLRYEPMALSRTRATASQVGLSRPARRRNVAGAFAVSRRLSPRLEGTNVLLVDDVITTGATVGACARALTKAGAARVDVLALALVTDHAAVMPALRPFAEDPRAFRICGRNRSERRGSLGEMAKVTIYTTTLCPYCHMAKELLREKSVTFEEIDVTGKADLRAEMREKAGGRNTVPQIWIGERHVGGCDDLMCLDRSGKLDPLLSTAGLVQMCAGRDVVRNLRDATALIREAVSGGAHYVQTPETTNLMELDRPRLFAAAEPEESNAALAHFTGLARELSIWLHLGSLVVKASEDKLANRAYVISPAGEVKARYDKIHMFDVDLPNREKYRESANYEPGTTAVVADLPWGGLGLSICYDLRFPNLYRTLAQAGAVMLTVPAAFTKVTGEAHWVTLLRARAIEAQCFVMAAAQGGLHEHGRETFGHSLIVAPWGEVLAEGGVHPSAIRRHPRRQQEGCGDRVMIKYTLECRDGHVFEGWFQSGAVFEAQAEIGQIVCPHCGTQAVDKAIMAPAVARRDVARTPRTENQEPRQPDDAPMQALQHRLRELREEIHRKAEYVGGRFVEEARRIHFEESPPRGIYGEASEDDARELASALAIVCRPNDAGAGQWIEGARAGDGTSGHSEKEVALALDISPNTVRVHIEKVKRKLGASNKSHALILALIAGEMELSDYLENVAAPAAH</sequence>
<dbReference type="Gene3D" id="1.10.3810.10">
    <property type="entry name" value="Biosynthetic peptidoglycan transglycosylase-like"/>
    <property type="match status" value="1"/>
</dbReference>
<gene>
    <name evidence="20" type="ORF">SCF082_LOCUS37248</name>
</gene>
<dbReference type="InterPro" id="IPR036950">
    <property type="entry name" value="PBP_transglycosylase"/>
</dbReference>
<evidence type="ECO:0000313" key="21">
    <source>
        <dbReference type="Proteomes" id="UP001642464"/>
    </source>
</evidence>
<keyword evidence="9" id="KW-1015">Disulfide bond</keyword>
<dbReference type="InterPro" id="IPR003010">
    <property type="entry name" value="C-N_Hydrolase"/>
</dbReference>
<dbReference type="Gene3D" id="3.90.79.10">
    <property type="entry name" value="Nucleoside Triphosphate Pyrophosphohydrolase"/>
    <property type="match status" value="1"/>
</dbReference>
<dbReference type="SUPFAM" id="SSF46894">
    <property type="entry name" value="C-terminal effector domain of the bipartite response regulators"/>
    <property type="match status" value="1"/>
</dbReference>
<dbReference type="InterPro" id="IPR044005">
    <property type="entry name" value="DZR_2"/>
</dbReference>
<dbReference type="InterPro" id="IPR011767">
    <property type="entry name" value="GLR_AS"/>
</dbReference>
<keyword evidence="16" id="KW-0812">Transmembrane</keyword>
<dbReference type="SUPFAM" id="SSF56317">
    <property type="entry name" value="Carbon-nitrogen hydrolase"/>
    <property type="match status" value="1"/>
</dbReference>
<evidence type="ECO:0000256" key="13">
    <source>
        <dbReference type="ARBA" id="ARBA00044770"/>
    </source>
</evidence>
<evidence type="ECO:0000256" key="6">
    <source>
        <dbReference type="ARBA" id="ARBA00022763"/>
    </source>
</evidence>
<proteinExistence type="inferred from homology"/>
<keyword evidence="3" id="KW-0121">Carboxypeptidase</keyword>
<name>A0ABP0PQM0_9DINO</name>
<feature type="region of interest" description="Disordered" evidence="15">
    <location>
        <begin position="1411"/>
        <end position="1431"/>
    </location>
</feature>
<evidence type="ECO:0000256" key="7">
    <source>
        <dbReference type="ARBA" id="ARBA00022801"/>
    </source>
</evidence>
<dbReference type="CDD" id="cd07572">
    <property type="entry name" value="nit"/>
    <property type="match status" value="1"/>
</dbReference>
<dbReference type="InterPro" id="IPR014025">
    <property type="entry name" value="Glutaredoxin_subgr"/>
</dbReference>
<feature type="compositionally biased region" description="Basic and acidic residues" evidence="15">
    <location>
        <begin position="1487"/>
        <end position="1497"/>
    </location>
</feature>
<evidence type="ECO:0000256" key="8">
    <source>
        <dbReference type="ARBA" id="ARBA00022982"/>
    </source>
</evidence>
<feature type="compositionally biased region" description="Basic and acidic residues" evidence="15">
    <location>
        <begin position="2261"/>
        <end position="2280"/>
    </location>
</feature>
<dbReference type="CDD" id="cd03425">
    <property type="entry name" value="NUDIX_MutT_NudA_like"/>
    <property type="match status" value="1"/>
</dbReference>
<feature type="domain" description="N-acetyltransferase" evidence="18">
    <location>
        <begin position="1226"/>
        <end position="1379"/>
    </location>
</feature>
<keyword evidence="7" id="KW-0378">Hydrolase</keyword>
<evidence type="ECO:0000256" key="3">
    <source>
        <dbReference type="ARBA" id="ARBA00022645"/>
    </source>
</evidence>
<dbReference type="Pfam" id="PF00583">
    <property type="entry name" value="Acetyltransf_1"/>
    <property type="match status" value="1"/>
</dbReference>
<dbReference type="InterPro" id="IPR009562">
    <property type="entry name" value="DUF1178"/>
</dbReference>
<dbReference type="Proteomes" id="UP001642464">
    <property type="component" value="Unassembled WGS sequence"/>
</dbReference>
<keyword evidence="6" id="KW-0227">DNA damage</keyword>
<evidence type="ECO:0000256" key="12">
    <source>
        <dbReference type="ARBA" id="ARBA00023284"/>
    </source>
</evidence>
<dbReference type="InterPro" id="IPR029057">
    <property type="entry name" value="PRTase-like"/>
</dbReference>
<feature type="domain" description="CN hydrolase" evidence="17">
    <location>
        <begin position="1952"/>
        <end position="2199"/>
    </location>
</feature>
<evidence type="ECO:0000259" key="18">
    <source>
        <dbReference type="PROSITE" id="PS51186"/>
    </source>
</evidence>
<dbReference type="InterPro" id="IPR016032">
    <property type="entry name" value="Sig_transdc_resp-reg_C-effctor"/>
</dbReference>
<dbReference type="PROSITE" id="PS00195">
    <property type="entry name" value="GLUTAREDOXIN_1"/>
    <property type="match status" value="1"/>
</dbReference>
<keyword evidence="16" id="KW-1133">Transmembrane helix</keyword>
<dbReference type="Gene3D" id="1.10.10.10">
    <property type="entry name" value="Winged helix-like DNA-binding domain superfamily/Winged helix DNA-binding domain"/>
    <property type="match status" value="1"/>
</dbReference>
<evidence type="ECO:0000256" key="4">
    <source>
        <dbReference type="ARBA" id="ARBA00022670"/>
    </source>
</evidence>
<dbReference type="InterPro" id="IPR002109">
    <property type="entry name" value="Glutaredoxin"/>
</dbReference>
<dbReference type="InterPro" id="IPR000792">
    <property type="entry name" value="Tscrpt_reg_LuxR_C"/>
</dbReference>
<dbReference type="Pfam" id="PF00462">
    <property type="entry name" value="Glutaredoxin"/>
    <property type="match status" value="1"/>
</dbReference>
<evidence type="ECO:0000256" key="15">
    <source>
        <dbReference type="SAM" id="MobiDB-lite"/>
    </source>
</evidence>
<organism evidence="20 21">
    <name type="scientific">Durusdinium trenchii</name>
    <dbReference type="NCBI Taxonomy" id="1381693"/>
    <lineage>
        <taxon>Eukaryota</taxon>
        <taxon>Sar</taxon>
        <taxon>Alveolata</taxon>
        <taxon>Dinophyceae</taxon>
        <taxon>Suessiales</taxon>
        <taxon>Symbiodiniaceae</taxon>
        <taxon>Durusdinium</taxon>
    </lineage>
</organism>
<dbReference type="EMBL" id="CAXAMM010037891">
    <property type="protein sequence ID" value="CAK9077738.1"/>
    <property type="molecule type" value="Genomic_DNA"/>
</dbReference>
<dbReference type="Pfam" id="PF14815">
    <property type="entry name" value="NUDIX_4"/>
    <property type="match status" value="1"/>
</dbReference>
<dbReference type="Pfam" id="PF06676">
    <property type="entry name" value="DUF1178"/>
    <property type="match status" value="1"/>
</dbReference>
<dbReference type="CDD" id="cd06170">
    <property type="entry name" value="LuxR_C_like"/>
    <property type="match status" value="1"/>
</dbReference>
<dbReference type="SUPFAM" id="SSF53955">
    <property type="entry name" value="Lysozyme-like"/>
    <property type="match status" value="1"/>
</dbReference>
<feature type="compositionally biased region" description="Basic and acidic residues" evidence="15">
    <location>
        <begin position="991"/>
        <end position="1018"/>
    </location>
</feature>
<feature type="transmembrane region" description="Helical" evidence="16">
    <location>
        <begin position="39"/>
        <end position="61"/>
    </location>
</feature>
<dbReference type="InterPro" id="IPR036249">
    <property type="entry name" value="Thioredoxin-like_sf"/>
</dbReference>